<evidence type="ECO:0000259" key="7">
    <source>
        <dbReference type="Pfam" id="PF11970"/>
    </source>
</evidence>
<feature type="transmembrane region" description="Helical" evidence="6">
    <location>
        <begin position="231"/>
        <end position="250"/>
    </location>
</feature>
<evidence type="ECO:0000256" key="2">
    <source>
        <dbReference type="ARBA" id="ARBA00022692"/>
    </source>
</evidence>
<organism evidence="8 9">
    <name type="scientific">Lepidopterella palustris CBS 459.81</name>
    <dbReference type="NCBI Taxonomy" id="1314670"/>
    <lineage>
        <taxon>Eukaryota</taxon>
        <taxon>Fungi</taxon>
        <taxon>Dikarya</taxon>
        <taxon>Ascomycota</taxon>
        <taxon>Pezizomycotina</taxon>
        <taxon>Dothideomycetes</taxon>
        <taxon>Pleosporomycetidae</taxon>
        <taxon>Mytilinidiales</taxon>
        <taxon>Argynnaceae</taxon>
        <taxon>Lepidopterella</taxon>
    </lineage>
</organism>
<evidence type="ECO:0000313" key="9">
    <source>
        <dbReference type="Proteomes" id="UP000250266"/>
    </source>
</evidence>
<feature type="transmembrane region" description="Helical" evidence="6">
    <location>
        <begin position="140"/>
        <end position="161"/>
    </location>
</feature>
<keyword evidence="2 6" id="KW-0812">Transmembrane</keyword>
<feature type="transmembrane region" description="Helical" evidence="6">
    <location>
        <begin position="112"/>
        <end position="133"/>
    </location>
</feature>
<proteinExistence type="predicted"/>
<evidence type="ECO:0000256" key="1">
    <source>
        <dbReference type="ARBA" id="ARBA00004141"/>
    </source>
</evidence>
<dbReference type="GO" id="GO:0004930">
    <property type="term" value="F:G protein-coupled receptor activity"/>
    <property type="evidence" value="ECO:0007669"/>
    <property type="project" value="TreeGrafter"/>
</dbReference>
<gene>
    <name evidence="8" type="ORF">K432DRAFT_390091</name>
</gene>
<dbReference type="SUPFAM" id="SSF81321">
    <property type="entry name" value="Family A G protein-coupled receptor-like"/>
    <property type="match status" value="1"/>
</dbReference>
<dbReference type="OrthoDB" id="100006at2759"/>
<evidence type="ECO:0000256" key="4">
    <source>
        <dbReference type="ARBA" id="ARBA00023136"/>
    </source>
</evidence>
<reference evidence="8 9" key="1">
    <citation type="journal article" date="2016" name="Nat. Commun.">
        <title>Ectomycorrhizal ecology is imprinted in the genome of the dominant symbiotic fungus Cenococcum geophilum.</title>
        <authorList>
            <consortium name="DOE Joint Genome Institute"/>
            <person name="Peter M."/>
            <person name="Kohler A."/>
            <person name="Ohm R.A."/>
            <person name="Kuo A."/>
            <person name="Krutzmann J."/>
            <person name="Morin E."/>
            <person name="Arend M."/>
            <person name="Barry K.W."/>
            <person name="Binder M."/>
            <person name="Choi C."/>
            <person name="Clum A."/>
            <person name="Copeland A."/>
            <person name="Grisel N."/>
            <person name="Haridas S."/>
            <person name="Kipfer T."/>
            <person name="LaButti K."/>
            <person name="Lindquist E."/>
            <person name="Lipzen A."/>
            <person name="Maire R."/>
            <person name="Meier B."/>
            <person name="Mihaltcheva S."/>
            <person name="Molinier V."/>
            <person name="Murat C."/>
            <person name="Poggeler S."/>
            <person name="Quandt C.A."/>
            <person name="Sperisen C."/>
            <person name="Tritt A."/>
            <person name="Tisserant E."/>
            <person name="Crous P.W."/>
            <person name="Henrissat B."/>
            <person name="Nehls U."/>
            <person name="Egli S."/>
            <person name="Spatafora J.W."/>
            <person name="Grigoriev I.V."/>
            <person name="Martin F.M."/>
        </authorList>
    </citation>
    <scope>NUCLEOTIDE SEQUENCE [LARGE SCALE GENOMIC DNA]</scope>
    <source>
        <strain evidence="8 9">CBS 459.81</strain>
    </source>
</reference>
<dbReference type="Proteomes" id="UP000250266">
    <property type="component" value="Unassembled WGS sequence"/>
</dbReference>
<dbReference type="Gene3D" id="1.20.1070.10">
    <property type="entry name" value="Rhodopsin 7-helix transmembrane proteins"/>
    <property type="match status" value="1"/>
</dbReference>
<dbReference type="GO" id="GO:0007189">
    <property type="term" value="P:adenylate cyclase-activating G protein-coupled receptor signaling pathway"/>
    <property type="evidence" value="ECO:0007669"/>
    <property type="project" value="TreeGrafter"/>
</dbReference>
<evidence type="ECO:0000256" key="5">
    <source>
        <dbReference type="SAM" id="MobiDB-lite"/>
    </source>
</evidence>
<feature type="transmembrane region" description="Helical" evidence="6">
    <location>
        <begin position="23"/>
        <end position="51"/>
    </location>
</feature>
<dbReference type="AlphaFoldDB" id="A0A8E2JIL6"/>
<protein>
    <submittedName>
        <fullName evidence="8">Integral membrane protein-like protein</fullName>
    </submittedName>
</protein>
<evidence type="ECO:0000256" key="6">
    <source>
        <dbReference type="SAM" id="Phobius"/>
    </source>
</evidence>
<dbReference type="EMBL" id="KV744852">
    <property type="protein sequence ID" value="OCK83793.1"/>
    <property type="molecule type" value="Genomic_DNA"/>
</dbReference>
<keyword evidence="9" id="KW-1185">Reference proteome</keyword>
<dbReference type="GO" id="GO:0005886">
    <property type="term" value="C:plasma membrane"/>
    <property type="evidence" value="ECO:0007669"/>
    <property type="project" value="TreeGrafter"/>
</dbReference>
<comment type="subcellular location">
    <subcellularLocation>
        <location evidence="1">Membrane</location>
        <topology evidence="1">Multi-pass membrane protein</topology>
    </subcellularLocation>
</comment>
<dbReference type="InterPro" id="IPR022596">
    <property type="entry name" value="GPR1/2/3_C"/>
</dbReference>
<dbReference type="PANTHER" id="PTHR23112">
    <property type="entry name" value="G PROTEIN-COUPLED RECEPTOR 157-RELATED"/>
    <property type="match status" value="1"/>
</dbReference>
<sequence>MVGMSSLDEASSSLDPLPRHVKLWLRAVTALGFISFFASFSLFLLLAYRLFRWQTKAKRSNQFVILIFNLVLADMQQSMAFLLNAEWLRLNEIAVGTRICWLQGWFVSTGDLASGVWCFTIGIHTFASVILNYRLKSPHFFCTIAFLWIFIYGMAFIGVGLHPHDLYVRAGAWCWVDQNFNSIRLWTHYFWIFFYEFGVIITYAAIYVILLQRIRSGYYTSREADLAKSTANVMVVYPIVYVICTLPLASSRMASMSNHPPSLGRLCLSAAMITSNGWLDVLLYTITRRILIFSDSPPTDEGGIDTFSMPWGEPSKRFGAATIIEATGGGRYNRRGVVPLNSHSVSRSASTDRIINVGLNDIKLVTTTEVLSEPAQAEDYEELARDVRKKMAAMPGGRFSEDSGKSGQQLEHIPD</sequence>
<feature type="domain" description="G protein-coupled receptor GPR1/2/3 C-terminal" evidence="7">
    <location>
        <begin position="230"/>
        <end position="289"/>
    </location>
</feature>
<evidence type="ECO:0000256" key="3">
    <source>
        <dbReference type="ARBA" id="ARBA00022989"/>
    </source>
</evidence>
<dbReference type="PANTHER" id="PTHR23112:SF37">
    <property type="entry name" value="G PROTEIN-COUPLED RECEPTOR GPR1"/>
    <property type="match status" value="1"/>
</dbReference>
<keyword evidence="3 6" id="KW-1133">Transmembrane helix</keyword>
<name>A0A8E2JIL6_9PEZI</name>
<feature type="transmembrane region" description="Helical" evidence="6">
    <location>
        <begin position="63"/>
        <end position="83"/>
    </location>
</feature>
<accession>A0A8E2JIL6</accession>
<dbReference type="Pfam" id="PF11970">
    <property type="entry name" value="GPR_Gpa2_C"/>
    <property type="match status" value="1"/>
</dbReference>
<evidence type="ECO:0000313" key="8">
    <source>
        <dbReference type="EMBL" id="OCK83793.1"/>
    </source>
</evidence>
<feature type="transmembrane region" description="Helical" evidence="6">
    <location>
        <begin position="189"/>
        <end position="210"/>
    </location>
</feature>
<keyword evidence="4 6" id="KW-0472">Membrane</keyword>
<feature type="region of interest" description="Disordered" evidence="5">
    <location>
        <begin position="392"/>
        <end position="415"/>
    </location>
</feature>